<dbReference type="InterPro" id="IPR027443">
    <property type="entry name" value="IPNS-like_sf"/>
</dbReference>
<dbReference type="Pfam" id="PF03171">
    <property type="entry name" value="2OG-FeII_Oxy"/>
    <property type="match status" value="1"/>
</dbReference>
<dbReference type="InParanoid" id="D8SXB9"/>
<dbReference type="SUPFAM" id="SSF51197">
    <property type="entry name" value="Clavaminate synthase-like"/>
    <property type="match status" value="1"/>
</dbReference>
<dbReference type="KEGG" id="smo:SELMODRAFT_426741"/>
<sequence>MAILSQSRNCYDKNGDYYNFLHYPAFSDYQGQVLALIKTVPSSPWSPSLRLTWHLVVPEENSLIINLGDLIQVCTNGLYKGAVHRVVANKAQRFSFVYNYVPEGKTRIAPLPPKVDLFEVAI</sequence>
<dbReference type="AlphaFoldDB" id="D8SXB9"/>
<keyword evidence="3" id="KW-1185">Reference proteome</keyword>
<evidence type="ECO:0000259" key="1">
    <source>
        <dbReference type="Pfam" id="PF03171"/>
    </source>
</evidence>
<feature type="domain" description="Isopenicillin N synthase-like Fe(2+) 2OG dioxygenase" evidence="1">
    <location>
        <begin position="53"/>
        <end position="100"/>
    </location>
</feature>
<dbReference type="HOGENOM" id="CLU_2030730_0_0_1"/>
<dbReference type="Gene3D" id="2.60.120.330">
    <property type="entry name" value="B-lactam Antibiotic, Isopenicillin N Synthase, Chain"/>
    <property type="match status" value="1"/>
</dbReference>
<protein>
    <recommendedName>
        <fullName evidence="1">Isopenicillin N synthase-like Fe(2+) 2OG dioxygenase domain-containing protein</fullName>
    </recommendedName>
</protein>
<dbReference type="InterPro" id="IPR050231">
    <property type="entry name" value="Iron_ascorbate_oxido_reductase"/>
</dbReference>
<dbReference type="Gramene" id="EFJ10778">
    <property type="protein sequence ID" value="EFJ10778"/>
    <property type="gene ID" value="SELMODRAFT_426741"/>
</dbReference>
<evidence type="ECO:0000313" key="3">
    <source>
        <dbReference type="Proteomes" id="UP000001514"/>
    </source>
</evidence>
<dbReference type="InterPro" id="IPR044861">
    <property type="entry name" value="IPNS-like_FE2OG_OXY"/>
</dbReference>
<proteinExistence type="predicted"/>
<organism evidence="3">
    <name type="scientific">Selaginella moellendorffii</name>
    <name type="common">Spikemoss</name>
    <dbReference type="NCBI Taxonomy" id="88036"/>
    <lineage>
        <taxon>Eukaryota</taxon>
        <taxon>Viridiplantae</taxon>
        <taxon>Streptophyta</taxon>
        <taxon>Embryophyta</taxon>
        <taxon>Tracheophyta</taxon>
        <taxon>Lycopodiopsida</taxon>
        <taxon>Selaginellales</taxon>
        <taxon>Selaginellaceae</taxon>
        <taxon>Selaginella</taxon>
    </lineage>
</organism>
<dbReference type="PANTHER" id="PTHR47990">
    <property type="entry name" value="2-OXOGLUTARATE (2OG) AND FE(II)-DEPENDENT OXYGENASE SUPERFAMILY PROTEIN-RELATED"/>
    <property type="match status" value="1"/>
</dbReference>
<name>D8SXB9_SELML</name>
<reference evidence="2 3" key="1">
    <citation type="journal article" date="2011" name="Science">
        <title>The Selaginella genome identifies genetic changes associated with the evolution of vascular plants.</title>
        <authorList>
            <person name="Banks J.A."/>
            <person name="Nishiyama T."/>
            <person name="Hasebe M."/>
            <person name="Bowman J.L."/>
            <person name="Gribskov M."/>
            <person name="dePamphilis C."/>
            <person name="Albert V.A."/>
            <person name="Aono N."/>
            <person name="Aoyama T."/>
            <person name="Ambrose B.A."/>
            <person name="Ashton N.W."/>
            <person name="Axtell M.J."/>
            <person name="Barker E."/>
            <person name="Barker M.S."/>
            <person name="Bennetzen J.L."/>
            <person name="Bonawitz N.D."/>
            <person name="Chapple C."/>
            <person name="Cheng C."/>
            <person name="Correa L.G."/>
            <person name="Dacre M."/>
            <person name="DeBarry J."/>
            <person name="Dreyer I."/>
            <person name="Elias M."/>
            <person name="Engstrom E.M."/>
            <person name="Estelle M."/>
            <person name="Feng L."/>
            <person name="Finet C."/>
            <person name="Floyd S.K."/>
            <person name="Frommer W.B."/>
            <person name="Fujita T."/>
            <person name="Gramzow L."/>
            <person name="Gutensohn M."/>
            <person name="Harholt J."/>
            <person name="Hattori M."/>
            <person name="Heyl A."/>
            <person name="Hirai T."/>
            <person name="Hiwatashi Y."/>
            <person name="Ishikawa M."/>
            <person name="Iwata M."/>
            <person name="Karol K.G."/>
            <person name="Koehler B."/>
            <person name="Kolukisaoglu U."/>
            <person name="Kubo M."/>
            <person name="Kurata T."/>
            <person name="Lalonde S."/>
            <person name="Li K."/>
            <person name="Li Y."/>
            <person name="Litt A."/>
            <person name="Lyons E."/>
            <person name="Manning G."/>
            <person name="Maruyama T."/>
            <person name="Michael T.P."/>
            <person name="Mikami K."/>
            <person name="Miyazaki S."/>
            <person name="Morinaga S."/>
            <person name="Murata T."/>
            <person name="Mueller-Roeber B."/>
            <person name="Nelson D.R."/>
            <person name="Obara M."/>
            <person name="Oguri Y."/>
            <person name="Olmstead R.G."/>
            <person name="Onodera N."/>
            <person name="Petersen B.L."/>
            <person name="Pils B."/>
            <person name="Prigge M."/>
            <person name="Rensing S.A."/>
            <person name="Riano-Pachon D.M."/>
            <person name="Roberts A.W."/>
            <person name="Sato Y."/>
            <person name="Scheller H.V."/>
            <person name="Schulz B."/>
            <person name="Schulz C."/>
            <person name="Shakirov E.V."/>
            <person name="Shibagaki N."/>
            <person name="Shinohara N."/>
            <person name="Shippen D.E."/>
            <person name="Soerensen I."/>
            <person name="Sotooka R."/>
            <person name="Sugimoto N."/>
            <person name="Sugita M."/>
            <person name="Sumikawa N."/>
            <person name="Tanurdzic M."/>
            <person name="Theissen G."/>
            <person name="Ulvskov P."/>
            <person name="Wakazuki S."/>
            <person name="Weng J.K."/>
            <person name="Willats W.W."/>
            <person name="Wipf D."/>
            <person name="Wolf P.G."/>
            <person name="Yang L."/>
            <person name="Zimmer A.D."/>
            <person name="Zhu Q."/>
            <person name="Mitros T."/>
            <person name="Hellsten U."/>
            <person name="Loque D."/>
            <person name="Otillar R."/>
            <person name="Salamov A."/>
            <person name="Schmutz J."/>
            <person name="Shapiro H."/>
            <person name="Lindquist E."/>
            <person name="Lucas S."/>
            <person name="Rokhsar D."/>
            <person name="Grigoriev I.V."/>
        </authorList>
    </citation>
    <scope>NUCLEOTIDE SEQUENCE [LARGE SCALE GENOMIC DNA]</scope>
</reference>
<accession>D8SXB9</accession>
<evidence type="ECO:0000313" key="2">
    <source>
        <dbReference type="EMBL" id="EFJ10778.1"/>
    </source>
</evidence>
<gene>
    <name evidence="2" type="ORF">SELMODRAFT_426741</name>
</gene>
<dbReference type="Proteomes" id="UP000001514">
    <property type="component" value="Unassembled WGS sequence"/>
</dbReference>
<dbReference type="EMBL" id="GL377651">
    <property type="protein sequence ID" value="EFJ10778.1"/>
    <property type="molecule type" value="Genomic_DNA"/>
</dbReference>